<keyword evidence="2" id="KW-1185">Reference proteome</keyword>
<dbReference type="Proteomes" id="UP000499080">
    <property type="component" value="Unassembled WGS sequence"/>
</dbReference>
<proteinExistence type="predicted"/>
<dbReference type="AlphaFoldDB" id="A0A4Y2G614"/>
<accession>A0A4Y2G614</accession>
<protein>
    <submittedName>
        <fullName evidence="1">Uncharacterized protein</fullName>
    </submittedName>
</protein>
<evidence type="ECO:0000313" key="1">
    <source>
        <dbReference type="EMBL" id="GBM49282.1"/>
    </source>
</evidence>
<dbReference type="EMBL" id="BGPR01001247">
    <property type="protein sequence ID" value="GBM49282.1"/>
    <property type="molecule type" value="Genomic_DNA"/>
</dbReference>
<sequence length="97" mass="11158">MNFTILHFLPGDEVIGDSFKPLLFEVWLWPPHMPGHCERTHRGIVKCRARTTITALNSVREVKPFEVGRERTMFREADHILSNPVSAVISFLWSKGV</sequence>
<comment type="caution">
    <text evidence="1">The sequence shown here is derived from an EMBL/GenBank/DDBJ whole genome shotgun (WGS) entry which is preliminary data.</text>
</comment>
<gene>
    <name evidence="1" type="ORF">AVEN_137356_1</name>
</gene>
<name>A0A4Y2G614_ARAVE</name>
<evidence type="ECO:0000313" key="2">
    <source>
        <dbReference type="Proteomes" id="UP000499080"/>
    </source>
</evidence>
<organism evidence="1 2">
    <name type="scientific">Araneus ventricosus</name>
    <name type="common">Orbweaver spider</name>
    <name type="synonym">Epeira ventricosa</name>
    <dbReference type="NCBI Taxonomy" id="182803"/>
    <lineage>
        <taxon>Eukaryota</taxon>
        <taxon>Metazoa</taxon>
        <taxon>Ecdysozoa</taxon>
        <taxon>Arthropoda</taxon>
        <taxon>Chelicerata</taxon>
        <taxon>Arachnida</taxon>
        <taxon>Araneae</taxon>
        <taxon>Araneomorphae</taxon>
        <taxon>Entelegynae</taxon>
        <taxon>Araneoidea</taxon>
        <taxon>Araneidae</taxon>
        <taxon>Araneus</taxon>
    </lineage>
</organism>
<reference evidence="1 2" key="1">
    <citation type="journal article" date="2019" name="Sci. Rep.">
        <title>Orb-weaving spider Araneus ventricosus genome elucidates the spidroin gene catalogue.</title>
        <authorList>
            <person name="Kono N."/>
            <person name="Nakamura H."/>
            <person name="Ohtoshi R."/>
            <person name="Moran D.A.P."/>
            <person name="Shinohara A."/>
            <person name="Yoshida Y."/>
            <person name="Fujiwara M."/>
            <person name="Mori M."/>
            <person name="Tomita M."/>
            <person name="Arakawa K."/>
        </authorList>
    </citation>
    <scope>NUCLEOTIDE SEQUENCE [LARGE SCALE GENOMIC DNA]</scope>
</reference>